<feature type="non-terminal residue" evidence="1">
    <location>
        <position position="68"/>
    </location>
</feature>
<accession>A0A382ZMD0</accession>
<proteinExistence type="predicted"/>
<reference evidence="1" key="1">
    <citation type="submission" date="2018-05" db="EMBL/GenBank/DDBJ databases">
        <authorList>
            <person name="Lanie J.A."/>
            <person name="Ng W.-L."/>
            <person name="Kazmierczak K.M."/>
            <person name="Andrzejewski T.M."/>
            <person name="Davidsen T.M."/>
            <person name="Wayne K.J."/>
            <person name="Tettelin H."/>
            <person name="Glass J.I."/>
            <person name="Rusch D."/>
            <person name="Podicherti R."/>
            <person name="Tsui H.-C.T."/>
            <person name="Winkler M.E."/>
        </authorList>
    </citation>
    <scope>NUCLEOTIDE SEQUENCE</scope>
</reference>
<protein>
    <submittedName>
        <fullName evidence="1">Uncharacterized protein</fullName>
    </submittedName>
</protein>
<dbReference type="EMBL" id="UINC01184573">
    <property type="protein sequence ID" value="SVD95848.1"/>
    <property type="molecule type" value="Genomic_DNA"/>
</dbReference>
<gene>
    <name evidence="1" type="ORF">METZ01_LOCUS448702</name>
</gene>
<dbReference type="AlphaFoldDB" id="A0A382ZMD0"/>
<evidence type="ECO:0000313" key="1">
    <source>
        <dbReference type="EMBL" id="SVD95848.1"/>
    </source>
</evidence>
<name>A0A382ZMD0_9ZZZZ</name>
<sequence>MAKPILLDTFVRRSSFSGFCALGASRPATFFVCCVFFLSFSFSQTIEANTSADEPLTTKEGAHLQDID</sequence>
<organism evidence="1">
    <name type="scientific">marine metagenome</name>
    <dbReference type="NCBI Taxonomy" id="408172"/>
    <lineage>
        <taxon>unclassified sequences</taxon>
        <taxon>metagenomes</taxon>
        <taxon>ecological metagenomes</taxon>
    </lineage>
</organism>